<keyword evidence="10" id="KW-1185">Reference proteome</keyword>
<evidence type="ECO:0000256" key="5">
    <source>
        <dbReference type="ARBA" id="ARBA00022737"/>
    </source>
</evidence>
<reference evidence="9" key="1">
    <citation type="submission" date="2022-04" db="EMBL/GenBank/DDBJ databases">
        <title>Carnegiea gigantea Genome sequencing and assembly v2.</title>
        <authorList>
            <person name="Copetti D."/>
            <person name="Sanderson M.J."/>
            <person name="Burquez A."/>
            <person name="Wojciechowski M.F."/>
        </authorList>
    </citation>
    <scope>NUCLEOTIDE SEQUENCE</scope>
    <source>
        <strain evidence="9">SGP5-SGP5p</strain>
        <tissue evidence="9">Aerial part</tissue>
    </source>
</reference>
<dbReference type="Gene3D" id="1.50.40.10">
    <property type="entry name" value="Mitochondrial carrier domain"/>
    <property type="match status" value="1"/>
</dbReference>
<dbReference type="InterPro" id="IPR023395">
    <property type="entry name" value="MCP_dom_sf"/>
</dbReference>
<keyword evidence="6" id="KW-1133">Transmembrane helix</keyword>
<feature type="compositionally biased region" description="Low complexity" evidence="8">
    <location>
        <begin position="65"/>
        <end position="74"/>
    </location>
</feature>
<evidence type="ECO:0000256" key="1">
    <source>
        <dbReference type="ARBA" id="ARBA00004370"/>
    </source>
</evidence>
<keyword evidence="4" id="KW-0812">Transmembrane</keyword>
<sequence length="440" mass="48140">MVSGNDPLESLLNSFQVVKDALSPLESGVKKATKDFGFSWLGLKSRRHNTEPLGEFNNPGNAGINVKNSKNHISVSKKKKKPSPPSDEGRRKGLSIKLPDENYLGSSCQTLAQNIPQLSKDVKQKGEKVTNGPSPDSLSCTHLDHWKAITNLLEGKKADVNIILGNLNFAKVGGMVSTLVGVTSQVKEAVKSPEVDHLRNWLNLLSLYLGLYAPLYDVPDKKKLFSVQDFFRYTEAEDSSPNFNAILSRSHITSYTNWGSGIVQSHGLRTGIFEASKLVLINVAPNLPEIQVQSLASFCSTLLGTATRISCEVLKQRLQAGLFETVGEAIVGTWQQDVLKLAWGFMLSPRSLLTAQHPLHRELDPWETIAVGALSGGIAAVVTIRFDVLKARMMTAPHGQPISTSIVVLSILHQRDYELAKKAMTNSEEAPGDEIPEKKN</sequence>
<organism evidence="9 10">
    <name type="scientific">Carnegiea gigantea</name>
    <dbReference type="NCBI Taxonomy" id="171969"/>
    <lineage>
        <taxon>Eukaryota</taxon>
        <taxon>Viridiplantae</taxon>
        <taxon>Streptophyta</taxon>
        <taxon>Embryophyta</taxon>
        <taxon>Tracheophyta</taxon>
        <taxon>Spermatophyta</taxon>
        <taxon>Magnoliopsida</taxon>
        <taxon>eudicotyledons</taxon>
        <taxon>Gunneridae</taxon>
        <taxon>Pentapetalae</taxon>
        <taxon>Caryophyllales</taxon>
        <taxon>Cactineae</taxon>
        <taxon>Cactaceae</taxon>
        <taxon>Cactoideae</taxon>
        <taxon>Echinocereeae</taxon>
        <taxon>Carnegiea</taxon>
    </lineage>
</organism>
<dbReference type="GO" id="GO:0016020">
    <property type="term" value="C:membrane"/>
    <property type="evidence" value="ECO:0007669"/>
    <property type="project" value="UniProtKB-SubCell"/>
</dbReference>
<keyword evidence="5" id="KW-0677">Repeat</keyword>
<dbReference type="EMBL" id="JAKOGI010000010">
    <property type="protein sequence ID" value="KAJ8451254.1"/>
    <property type="molecule type" value="Genomic_DNA"/>
</dbReference>
<evidence type="ECO:0000313" key="9">
    <source>
        <dbReference type="EMBL" id="KAJ8451254.1"/>
    </source>
</evidence>
<comment type="subcellular location">
    <subcellularLocation>
        <location evidence="1">Membrane</location>
    </subcellularLocation>
</comment>
<name>A0A9Q1KYK0_9CARY</name>
<keyword evidence="7" id="KW-0472">Membrane</keyword>
<evidence type="ECO:0000313" key="10">
    <source>
        <dbReference type="Proteomes" id="UP001153076"/>
    </source>
</evidence>
<dbReference type="OrthoDB" id="276989at2759"/>
<evidence type="ECO:0000256" key="2">
    <source>
        <dbReference type="ARBA" id="ARBA00006375"/>
    </source>
</evidence>
<evidence type="ECO:0000256" key="3">
    <source>
        <dbReference type="ARBA" id="ARBA00022448"/>
    </source>
</evidence>
<gene>
    <name evidence="9" type="ORF">Cgig2_014026</name>
</gene>
<accession>A0A9Q1KYK0</accession>
<evidence type="ECO:0000256" key="6">
    <source>
        <dbReference type="ARBA" id="ARBA00022989"/>
    </source>
</evidence>
<dbReference type="PANTHER" id="PTHR45667">
    <property type="entry name" value="S-ADENOSYLMETHIONINE MITOCHONDRIAL CARRIER PROTEIN"/>
    <property type="match status" value="1"/>
</dbReference>
<dbReference type="Proteomes" id="UP001153076">
    <property type="component" value="Unassembled WGS sequence"/>
</dbReference>
<feature type="region of interest" description="Disordered" evidence="8">
    <location>
        <begin position="49"/>
        <end position="93"/>
    </location>
</feature>
<protein>
    <submittedName>
        <fullName evidence="9">Uncharacterized protein</fullName>
    </submittedName>
</protein>
<comment type="similarity">
    <text evidence="2">Belongs to the mitochondrial carrier (TC 2.A.29) family.</text>
</comment>
<evidence type="ECO:0000256" key="7">
    <source>
        <dbReference type="ARBA" id="ARBA00023136"/>
    </source>
</evidence>
<keyword evidence="3" id="KW-0813">Transport</keyword>
<evidence type="ECO:0000256" key="8">
    <source>
        <dbReference type="SAM" id="MobiDB-lite"/>
    </source>
</evidence>
<dbReference type="SUPFAM" id="SSF103506">
    <property type="entry name" value="Mitochondrial carrier"/>
    <property type="match status" value="1"/>
</dbReference>
<proteinExistence type="inferred from homology"/>
<comment type="caution">
    <text evidence="9">The sequence shown here is derived from an EMBL/GenBank/DDBJ whole genome shotgun (WGS) entry which is preliminary data.</text>
</comment>
<evidence type="ECO:0000256" key="4">
    <source>
        <dbReference type="ARBA" id="ARBA00022692"/>
    </source>
</evidence>
<dbReference type="AlphaFoldDB" id="A0A9Q1KYK0"/>